<feature type="transmembrane region" description="Helical" evidence="8">
    <location>
        <begin position="286"/>
        <end position="304"/>
    </location>
</feature>
<dbReference type="Gene3D" id="1.20.1530.20">
    <property type="match status" value="1"/>
</dbReference>
<dbReference type="Pfam" id="PF00999">
    <property type="entry name" value="Na_H_Exchanger"/>
    <property type="match status" value="1"/>
</dbReference>
<comment type="subcellular location">
    <subcellularLocation>
        <location evidence="1">Membrane</location>
        <topology evidence="1">Multi-pass membrane protein</topology>
    </subcellularLocation>
</comment>
<feature type="transmembrane region" description="Helical" evidence="8">
    <location>
        <begin position="96"/>
        <end position="120"/>
    </location>
</feature>
<dbReference type="GO" id="GO:1902600">
    <property type="term" value="P:proton transmembrane transport"/>
    <property type="evidence" value="ECO:0007669"/>
    <property type="project" value="InterPro"/>
</dbReference>
<dbReference type="EMBL" id="SNZH01000002">
    <property type="protein sequence ID" value="TDR47785.1"/>
    <property type="molecule type" value="Genomic_DNA"/>
</dbReference>
<evidence type="ECO:0000313" key="11">
    <source>
        <dbReference type="Proteomes" id="UP000295293"/>
    </source>
</evidence>
<dbReference type="Proteomes" id="UP000295293">
    <property type="component" value="Unassembled WGS sequence"/>
</dbReference>
<sequence>MSHSPLLLQLVVILCTARVLALALRFIGQPAVIGEMIAGLMLGPMVLGALAPDFHAQLFAPDSLSALRGISQIGLVLFMFIVGAELRMPTGLRSQMLASAWIGGCAMLLPFLFGLGMAPWLHPQLAPAGVGFVPFALFVATAMAITAFPVLARILKDTGLAATPIGQLGLTSAAFADLLAWILLALVVALVAAGSGWSGFARMLFGLAALAFVAFAIVRPALAALLRRHATDGKPDGMVLASLLIVTFAFAALTQWLQLHEVFGAFLFGVCLPRDDKLLDTLVERLEYVAVLVLMPVFFALAGLNTSADAFAGMGGVALLLILLLAIVGKVLGGAAGARLAGLGWRDAFALGTLMNTRGLMELIVLKVGLDVGVIGQEIFTMLMLMAVVTTLMTSPLLQLLLRGRADRSDNSQHKVQSV</sequence>
<dbReference type="PANTHER" id="PTHR32468:SF0">
    <property type="entry name" value="K(+)_H(+) ANTIPORTER 1"/>
    <property type="match status" value="1"/>
</dbReference>
<dbReference type="InterPro" id="IPR050794">
    <property type="entry name" value="CPA2_transporter"/>
</dbReference>
<keyword evidence="7 8" id="KW-0472">Membrane</keyword>
<feature type="transmembrane region" description="Helical" evidence="8">
    <location>
        <begin position="238"/>
        <end position="257"/>
    </location>
</feature>
<feature type="transmembrane region" description="Helical" evidence="8">
    <location>
        <begin position="132"/>
        <end position="152"/>
    </location>
</feature>
<protein>
    <submittedName>
        <fullName evidence="10">Transporter (CPA2 family)</fullName>
    </submittedName>
</protein>
<comment type="caution">
    <text evidence="10">The sequence shown here is derived from an EMBL/GenBank/DDBJ whole genome shotgun (WGS) entry which is preliminary data.</text>
</comment>
<feature type="transmembrane region" description="Helical" evidence="8">
    <location>
        <begin position="203"/>
        <end position="226"/>
    </location>
</feature>
<dbReference type="OrthoDB" id="9793589at2"/>
<feature type="transmembrane region" description="Helical" evidence="8">
    <location>
        <begin position="31"/>
        <end position="51"/>
    </location>
</feature>
<name>A0A4R6Z7N4_9GAMM</name>
<feature type="domain" description="Cation/H+ exchanger transmembrane" evidence="9">
    <location>
        <begin position="15"/>
        <end position="398"/>
    </location>
</feature>
<keyword evidence="11" id="KW-1185">Reference proteome</keyword>
<evidence type="ECO:0000256" key="6">
    <source>
        <dbReference type="ARBA" id="ARBA00023065"/>
    </source>
</evidence>
<evidence type="ECO:0000259" key="9">
    <source>
        <dbReference type="Pfam" id="PF00999"/>
    </source>
</evidence>
<reference evidence="10 11" key="1">
    <citation type="submission" date="2019-03" db="EMBL/GenBank/DDBJ databases">
        <title>Genomic Encyclopedia of Type Strains, Phase IV (KMG-IV): sequencing the most valuable type-strain genomes for metagenomic binning, comparative biology and taxonomic classification.</title>
        <authorList>
            <person name="Goeker M."/>
        </authorList>
    </citation>
    <scope>NUCLEOTIDE SEQUENCE [LARGE SCALE GENOMIC DNA]</scope>
    <source>
        <strain evidence="10 11">DSM 21667</strain>
    </source>
</reference>
<dbReference type="PANTHER" id="PTHR32468">
    <property type="entry name" value="CATION/H + ANTIPORTER"/>
    <property type="match status" value="1"/>
</dbReference>
<keyword evidence="4 8" id="KW-0812">Transmembrane</keyword>
<proteinExistence type="predicted"/>
<feature type="transmembrane region" description="Helical" evidence="8">
    <location>
        <begin position="379"/>
        <end position="402"/>
    </location>
</feature>
<dbReference type="GO" id="GO:0015297">
    <property type="term" value="F:antiporter activity"/>
    <property type="evidence" value="ECO:0007669"/>
    <property type="project" value="UniProtKB-KW"/>
</dbReference>
<feature type="transmembrane region" description="Helical" evidence="8">
    <location>
        <begin position="311"/>
        <end position="332"/>
    </location>
</feature>
<evidence type="ECO:0000256" key="2">
    <source>
        <dbReference type="ARBA" id="ARBA00022448"/>
    </source>
</evidence>
<feature type="transmembrane region" description="Helical" evidence="8">
    <location>
        <begin position="173"/>
        <end position="197"/>
    </location>
</feature>
<dbReference type="RefSeq" id="WP_133817493.1">
    <property type="nucleotide sequence ID" value="NZ_SNZH01000002.1"/>
</dbReference>
<dbReference type="GO" id="GO:0016020">
    <property type="term" value="C:membrane"/>
    <property type="evidence" value="ECO:0007669"/>
    <property type="project" value="UniProtKB-SubCell"/>
</dbReference>
<dbReference type="AlphaFoldDB" id="A0A4R6Z7N4"/>
<keyword evidence="3" id="KW-0050">Antiport</keyword>
<gene>
    <name evidence="10" type="ORF">DFR29_102447</name>
</gene>
<keyword evidence="5 8" id="KW-1133">Transmembrane helix</keyword>
<evidence type="ECO:0000256" key="8">
    <source>
        <dbReference type="SAM" id="Phobius"/>
    </source>
</evidence>
<dbReference type="InterPro" id="IPR038770">
    <property type="entry name" value="Na+/solute_symporter_sf"/>
</dbReference>
<evidence type="ECO:0000256" key="7">
    <source>
        <dbReference type="ARBA" id="ARBA00023136"/>
    </source>
</evidence>
<evidence type="ECO:0000256" key="1">
    <source>
        <dbReference type="ARBA" id="ARBA00004141"/>
    </source>
</evidence>
<accession>A0A4R6Z7N4</accession>
<dbReference type="InterPro" id="IPR006153">
    <property type="entry name" value="Cation/H_exchanger_TM"/>
</dbReference>
<feature type="transmembrane region" description="Helical" evidence="8">
    <location>
        <begin position="63"/>
        <end position="84"/>
    </location>
</feature>
<feature type="transmembrane region" description="Helical" evidence="8">
    <location>
        <begin position="6"/>
        <end position="24"/>
    </location>
</feature>
<evidence type="ECO:0000256" key="3">
    <source>
        <dbReference type="ARBA" id="ARBA00022449"/>
    </source>
</evidence>
<keyword evidence="6" id="KW-0406">Ion transport</keyword>
<evidence type="ECO:0000256" key="4">
    <source>
        <dbReference type="ARBA" id="ARBA00022692"/>
    </source>
</evidence>
<evidence type="ECO:0000256" key="5">
    <source>
        <dbReference type="ARBA" id="ARBA00022989"/>
    </source>
</evidence>
<evidence type="ECO:0000313" key="10">
    <source>
        <dbReference type="EMBL" id="TDR47785.1"/>
    </source>
</evidence>
<keyword evidence="2" id="KW-0813">Transport</keyword>
<organism evidence="10 11">
    <name type="scientific">Tahibacter aquaticus</name>
    <dbReference type="NCBI Taxonomy" id="520092"/>
    <lineage>
        <taxon>Bacteria</taxon>
        <taxon>Pseudomonadati</taxon>
        <taxon>Pseudomonadota</taxon>
        <taxon>Gammaproteobacteria</taxon>
        <taxon>Lysobacterales</taxon>
        <taxon>Rhodanobacteraceae</taxon>
        <taxon>Tahibacter</taxon>
    </lineage>
</organism>